<feature type="region of interest" description="Disordered" evidence="1">
    <location>
        <begin position="1"/>
        <end position="31"/>
    </location>
</feature>
<reference evidence="2 3" key="1">
    <citation type="submission" date="2016-10" db="EMBL/GenBank/DDBJ databases">
        <authorList>
            <person name="de Groot N.N."/>
        </authorList>
    </citation>
    <scope>NUCLEOTIDE SEQUENCE [LARGE SCALE GENOMIC DNA]</scope>
    <source>
        <strain evidence="2 3">ATCC 43154</strain>
    </source>
</reference>
<accession>A0A1I4TFP6</accession>
<name>A0A1I4TFP6_9BURK</name>
<evidence type="ECO:0000313" key="3">
    <source>
        <dbReference type="Proteomes" id="UP000199470"/>
    </source>
</evidence>
<dbReference type="Proteomes" id="UP000199470">
    <property type="component" value="Unassembled WGS sequence"/>
</dbReference>
<dbReference type="STRING" id="758825.SAMN02982985_05179"/>
<protein>
    <recommendedName>
        <fullName evidence="4">Pyridine nucleotide-disulphide oxidoreductase</fullName>
    </recommendedName>
</protein>
<gene>
    <name evidence="2" type="ORF">SAMN02982985_05179</name>
</gene>
<dbReference type="EMBL" id="FOTW01000031">
    <property type="protein sequence ID" value="SFM75377.1"/>
    <property type="molecule type" value="Genomic_DNA"/>
</dbReference>
<dbReference type="AlphaFoldDB" id="A0A1I4TFP6"/>
<evidence type="ECO:0000313" key="2">
    <source>
        <dbReference type="EMBL" id="SFM75377.1"/>
    </source>
</evidence>
<dbReference type="SUPFAM" id="SSF51905">
    <property type="entry name" value="FAD/NAD(P)-binding domain"/>
    <property type="match status" value="1"/>
</dbReference>
<sequence>MAAVPAKTNATPAPLRAPAYAGPPFPQPGLPTRQIVQARLTIKNGSPQDLVKAIEKTGLVRPNRVHRLPIEIGHMIRSTDKDEQFGEVDVGNAQQVALVAYRLAQHRFTPRSVAAPSRNPNRVYKLAIVGAGSTAAYYINTLGPAYDHSHTVVIGGNNPWMSARGHGISYINHTERQIAMPSENVTEHGGNESFVKRRAFAAASDQVIRSTTGRWIHSGNVTNIRMLANVYTITYGNGQTVRATEVIFAGGGGALRKPAELSDDSKAIRNGARIIDMNTFIRRKVRQRPRGRVVVWGSNAAIDAVAAAKRFGWTIVKWLYNADPAWLPGSRYKSKPYRLQEVQRDSSHSYKGRNDIKIEDCGRKLQVRDTVNNVVIAANIDYVVYGLGTDDLLTDGAPVMDASVLDGDRNLRPMLDDAGIFGDMPTPENDSNRAFLGWQNKAGTFKVVGLAAENYTTTTTTRDGKDVKNRINSKDDPRVLALKNWVSGDVATVGQLTYIRSAVRAVNNYVPPSIVDRVDYSHADRNQLRVHLQAKYPSLPEAYAQGFIALVHTVRSGYSARLPHGFTAQQTNFLDQQLAAKHLQAKRGKISTLGAWLHWMRNQLLRMMPNEGAEVSRGLAKLPRKQR</sequence>
<organism evidence="2 3">
    <name type="scientific">Rugamonas rubra</name>
    <dbReference type="NCBI Taxonomy" id="758825"/>
    <lineage>
        <taxon>Bacteria</taxon>
        <taxon>Pseudomonadati</taxon>
        <taxon>Pseudomonadota</taxon>
        <taxon>Betaproteobacteria</taxon>
        <taxon>Burkholderiales</taxon>
        <taxon>Oxalobacteraceae</taxon>
        <taxon>Telluria group</taxon>
        <taxon>Rugamonas</taxon>
    </lineage>
</organism>
<keyword evidence="3" id="KW-1185">Reference proteome</keyword>
<dbReference type="InterPro" id="IPR036188">
    <property type="entry name" value="FAD/NAD-bd_sf"/>
</dbReference>
<proteinExistence type="predicted"/>
<evidence type="ECO:0008006" key="4">
    <source>
        <dbReference type="Google" id="ProtNLM"/>
    </source>
</evidence>
<evidence type="ECO:0000256" key="1">
    <source>
        <dbReference type="SAM" id="MobiDB-lite"/>
    </source>
</evidence>